<dbReference type="PANTHER" id="PTHR44229:SF4">
    <property type="entry name" value="15-HYDROXYPROSTAGLANDIN DEHYDROGENASE [NAD(+)]"/>
    <property type="match status" value="1"/>
</dbReference>
<dbReference type="OMA" id="NIYFRQP"/>
<evidence type="ECO:0000256" key="9">
    <source>
        <dbReference type="ARBA" id="ARBA00047325"/>
    </source>
</evidence>
<evidence type="ECO:0000256" key="11">
    <source>
        <dbReference type="ARBA" id="ARBA00048008"/>
    </source>
</evidence>
<dbReference type="Proteomes" id="UP000015103">
    <property type="component" value="Unassembled WGS sequence"/>
</dbReference>
<dbReference type="EC" id="1.1.1.232" evidence="4"/>
<evidence type="ECO:0000256" key="7">
    <source>
        <dbReference type="ARBA" id="ARBA00042026"/>
    </source>
</evidence>
<dbReference type="PRINTS" id="PR00080">
    <property type="entry name" value="SDRFAMILY"/>
</dbReference>
<dbReference type="PROSITE" id="PS00061">
    <property type="entry name" value="ADH_SHORT"/>
    <property type="match status" value="1"/>
</dbReference>
<comment type="catalytic activity">
    <reaction evidence="18">
        <text>prostaglandin E2 + NAD(+) = 15-oxoprostaglandin E2 + NADH + H(+)</text>
        <dbReference type="Rhea" id="RHEA:11876"/>
        <dbReference type="ChEBI" id="CHEBI:15378"/>
        <dbReference type="ChEBI" id="CHEBI:57400"/>
        <dbReference type="ChEBI" id="CHEBI:57540"/>
        <dbReference type="ChEBI" id="CHEBI:57945"/>
        <dbReference type="ChEBI" id="CHEBI:606564"/>
        <dbReference type="EC" id="1.1.1.141"/>
    </reaction>
    <physiologicalReaction direction="left-to-right" evidence="18">
        <dbReference type="Rhea" id="RHEA:11877"/>
    </physiologicalReaction>
</comment>
<dbReference type="PRINTS" id="PR00081">
    <property type="entry name" value="GDHRDH"/>
</dbReference>
<dbReference type="STRING" id="13249.R4FLI9"/>
<dbReference type="GO" id="GO:0047034">
    <property type="term" value="F:15-hydroxyicosatetraenoate dehydrogenase activity"/>
    <property type="evidence" value="ECO:0007669"/>
    <property type="project" value="UniProtKB-EC"/>
</dbReference>
<evidence type="ECO:0000313" key="24">
    <source>
        <dbReference type="EnsemblMetazoa" id="RPRC005191-PA"/>
    </source>
</evidence>
<organism evidence="23">
    <name type="scientific">Rhodnius prolixus</name>
    <name type="common">Triatomid bug</name>
    <dbReference type="NCBI Taxonomy" id="13249"/>
    <lineage>
        <taxon>Eukaryota</taxon>
        <taxon>Metazoa</taxon>
        <taxon>Ecdysozoa</taxon>
        <taxon>Arthropoda</taxon>
        <taxon>Hexapoda</taxon>
        <taxon>Insecta</taxon>
        <taxon>Pterygota</taxon>
        <taxon>Neoptera</taxon>
        <taxon>Paraneoptera</taxon>
        <taxon>Hemiptera</taxon>
        <taxon>Heteroptera</taxon>
        <taxon>Panheteroptera</taxon>
        <taxon>Cimicomorpha</taxon>
        <taxon>Reduviidae</taxon>
        <taxon>Triatominae</taxon>
        <taxon>Rhodnius</taxon>
    </lineage>
</organism>
<comment type="similarity">
    <text evidence="1 22">Belongs to the short-chain dehydrogenases/reductases (SDR) family.</text>
</comment>
<comment type="catalytic activity">
    <reaction evidence="12">
        <text>15-oxo-(5S,6R)-dihydroxy-(7E,9E,11Z)-eicosatrienoate + NADH + H(+) = (5S,6R,15S)-trihydroxy-(7E,9E,11Z)-eicosatrienoate + NAD(+)</text>
        <dbReference type="Rhea" id="RHEA:41596"/>
        <dbReference type="ChEBI" id="CHEBI:15378"/>
        <dbReference type="ChEBI" id="CHEBI:57540"/>
        <dbReference type="ChEBI" id="CHEBI:57945"/>
        <dbReference type="ChEBI" id="CHEBI:78325"/>
        <dbReference type="ChEBI" id="CHEBI:78329"/>
    </reaction>
    <physiologicalReaction direction="left-to-right" evidence="12">
        <dbReference type="Rhea" id="RHEA:41597"/>
    </physiologicalReaction>
</comment>
<evidence type="ECO:0000256" key="17">
    <source>
        <dbReference type="ARBA" id="ARBA00048611"/>
    </source>
</evidence>
<dbReference type="EnsemblMetazoa" id="RPRC005191-RA">
    <property type="protein sequence ID" value="RPRC005191-PA"/>
    <property type="gene ID" value="RPRC005191"/>
</dbReference>
<comment type="catalytic activity">
    <reaction evidence="9">
        <text>prostaglandin E1 + NAD(+) = 15-oxoprostaglandin E1 + NADH + H(+)</text>
        <dbReference type="Rhea" id="RHEA:16477"/>
        <dbReference type="ChEBI" id="CHEBI:15378"/>
        <dbReference type="ChEBI" id="CHEBI:57397"/>
        <dbReference type="ChEBI" id="CHEBI:57401"/>
        <dbReference type="ChEBI" id="CHEBI:57540"/>
        <dbReference type="ChEBI" id="CHEBI:57945"/>
    </reaction>
    <physiologicalReaction direction="left-to-right" evidence="9">
        <dbReference type="Rhea" id="RHEA:16478"/>
    </physiologicalReaction>
</comment>
<evidence type="ECO:0000256" key="8">
    <source>
        <dbReference type="ARBA" id="ARBA00045705"/>
    </source>
</evidence>
<dbReference type="Gene3D" id="3.40.50.720">
    <property type="entry name" value="NAD(P)-binding Rossmann-like Domain"/>
    <property type="match status" value="1"/>
</dbReference>
<evidence type="ECO:0000256" key="12">
    <source>
        <dbReference type="ARBA" id="ARBA00048140"/>
    </source>
</evidence>
<comment type="function">
    <text evidence="8">Catalyzes the NAD-dependent dehydrogenation (oxidation) of a broad array of hydroxylated polyunsaturated fatty acids (mainly eicosanoids and docosanoids, including prostaglandins, lipoxins and resolvins), yielding their corresponding keto (oxo) metabolites. Decreases the levels of the pro-proliferative prostaglandins such as prostaglandin E2 (whose activity is increased in cancer because of an increase in the expression of cyclooxygenase 2) and generates oxo-fatty acid products that can profoundly influence cell function by abrogating pro-inflammatory cytokine expression. Converts resolvins E1, D1 and D2 to their oxo products, which represents a mode of resolvin inactivation. Resolvin E1 plays important roles during the resolution phase of acute inflammation, while resolvins D1 and D2 have a unique role in obesity-induced adipose inflammation.</text>
</comment>
<name>R4FLI9_RHOPR</name>
<dbReference type="AlphaFoldDB" id="R4FLI9"/>
<evidence type="ECO:0000256" key="10">
    <source>
        <dbReference type="ARBA" id="ARBA00047672"/>
    </source>
</evidence>
<dbReference type="PANTHER" id="PTHR44229">
    <property type="entry name" value="15-HYDROXYPROSTAGLANDIN DEHYDROGENASE [NAD(+)]"/>
    <property type="match status" value="1"/>
</dbReference>
<evidence type="ECO:0000256" key="16">
    <source>
        <dbReference type="ARBA" id="ARBA00048535"/>
    </source>
</evidence>
<comment type="catalytic activity">
    <reaction evidence="19">
        <text>resolvin D2 + NAD(+) = 16-oxoresolvin D2 + NADH + H(+)</text>
        <dbReference type="Rhea" id="RHEA:53588"/>
        <dbReference type="ChEBI" id="CHEBI:15378"/>
        <dbReference type="ChEBI" id="CHEBI:57540"/>
        <dbReference type="ChEBI" id="CHEBI:57945"/>
        <dbReference type="ChEBI" id="CHEBI:133367"/>
        <dbReference type="ChEBI" id="CHEBI:137498"/>
    </reaction>
    <physiologicalReaction direction="left-to-right" evidence="19">
        <dbReference type="Rhea" id="RHEA:53589"/>
    </physiologicalReaction>
</comment>
<evidence type="ECO:0000256" key="5">
    <source>
        <dbReference type="ARBA" id="ARBA00040276"/>
    </source>
</evidence>
<evidence type="ECO:0000256" key="2">
    <source>
        <dbReference type="ARBA" id="ARBA00023002"/>
    </source>
</evidence>
<comment type="catalytic activity">
    <reaction evidence="15">
        <text>resolvin D2 + NAD(+) = 7-oxoresolvin D2 + NADH + H(+)</text>
        <dbReference type="Rhea" id="RHEA:53584"/>
        <dbReference type="ChEBI" id="CHEBI:15378"/>
        <dbReference type="ChEBI" id="CHEBI:57540"/>
        <dbReference type="ChEBI" id="CHEBI:57945"/>
        <dbReference type="ChEBI" id="CHEBI:133367"/>
        <dbReference type="ChEBI" id="CHEBI:137497"/>
    </reaction>
    <physiologicalReaction direction="left-to-right" evidence="15">
        <dbReference type="Rhea" id="RHEA:53585"/>
    </physiologicalReaction>
</comment>
<evidence type="ECO:0000256" key="22">
    <source>
        <dbReference type="RuleBase" id="RU000363"/>
    </source>
</evidence>
<dbReference type="SUPFAM" id="SSF51735">
    <property type="entry name" value="NAD(P)-binding Rossmann-fold domains"/>
    <property type="match status" value="1"/>
</dbReference>
<sequence length="259" mass="28645">MEELNGKVALVTGAAQGIGKSYVDHLLKHEVKVMISDVNKTVGEATREELATKHGEKNVKFVKCDVTSETEFEDAIKETIKVFGQLDILINNAGIAAEKDSALMININFNSVVNGTYLGMKYMGKDHGKHGGTVVNIASLTTFTPFECAPVYSATKSAVNQFSRSIGTKFHYDRTGVRVISINPGLTDTTILKSCVDNMPLEFKESFYTNVEKEYIQSVNNMGEGLIEVLKKAESGSLWVIEFDQPARRLDFIVEKYNN</sequence>
<keyword evidence="25" id="KW-1185">Reference proteome</keyword>
<dbReference type="InterPro" id="IPR002347">
    <property type="entry name" value="SDR_fam"/>
</dbReference>
<comment type="catalytic activity">
    <reaction evidence="11">
        <text>14-hydroxy-(4Z,7Z,10Z,12E,16Z,19Z)-docosahexaenoate + NAD(+) = 14-oxo-(4Z,7Z,10Z,12E,16Z,19Z)-docosahexaenoate + NADH + H(+)</text>
        <dbReference type="Rhea" id="RHEA:48952"/>
        <dbReference type="ChEBI" id="CHEBI:15378"/>
        <dbReference type="ChEBI" id="CHEBI:57540"/>
        <dbReference type="ChEBI" id="CHEBI:57945"/>
        <dbReference type="ChEBI" id="CHEBI:90866"/>
        <dbReference type="ChEBI" id="CHEBI:90867"/>
    </reaction>
    <physiologicalReaction direction="left-to-right" evidence="11">
        <dbReference type="Rhea" id="RHEA:48953"/>
    </physiologicalReaction>
</comment>
<evidence type="ECO:0000256" key="4">
    <source>
        <dbReference type="ARBA" id="ARBA00039060"/>
    </source>
</evidence>
<comment type="catalytic activity">
    <reaction evidence="10">
        <text>resolvin D1 + NAD(+) = 8-oxoresolvin D1 + NADH + H(+)</text>
        <dbReference type="Rhea" id="RHEA:50124"/>
        <dbReference type="ChEBI" id="CHEBI:15378"/>
        <dbReference type="ChEBI" id="CHEBI:57540"/>
        <dbReference type="ChEBI" id="CHEBI:57945"/>
        <dbReference type="ChEBI" id="CHEBI:132079"/>
        <dbReference type="ChEBI" id="CHEBI:132080"/>
    </reaction>
    <physiologicalReaction direction="left-to-right" evidence="10">
        <dbReference type="Rhea" id="RHEA:50125"/>
    </physiologicalReaction>
</comment>
<dbReference type="InterPro" id="IPR020904">
    <property type="entry name" value="Sc_DH/Rdtase_CS"/>
</dbReference>
<comment type="catalytic activity">
    <reaction evidence="21">
        <text>resolvin E1 + NAD(+) = 18-oxo-resolvin E1 + NADH + H(+)</text>
        <dbReference type="Rhea" id="RHEA:49244"/>
        <dbReference type="ChEBI" id="CHEBI:15378"/>
        <dbReference type="ChEBI" id="CHEBI:57540"/>
        <dbReference type="ChEBI" id="CHEBI:57945"/>
        <dbReference type="ChEBI" id="CHEBI:91000"/>
        <dbReference type="ChEBI" id="CHEBI:91001"/>
    </reaction>
    <physiologicalReaction direction="left-to-right" evidence="21">
        <dbReference type="Rhea" id="RHEA:49245"/>
    </physiologicalReaction>
</comment>
<dbReference type="EC" id="1.1.1.141" evidence="3"/>
<dbReference type="InParanoid" id="R4FLI9"/>
<evidence type="ECO:0000313" key="25">
    <source>
        <dbReference type="Proteomes" id="UP000015103"/>
    </source>
</evidence>
<evidence type="ECO:0000256" key="3">
    <source>
        <dbReference type="ARBA" id="ARBA00038968"/>
    </source>
</evidence>
<evidence type="ECO:0000256" key="6">
    <source>
        <dbReference type="ARBA" id="ARBA00041812"/>
    </source>
</evidence>
<evidence type="ECO:0000256" key="1">
    <source>
        <dbReference type="ARBA" id="ARBA00006484"/>
    </source>
</evidence>
<evidence type="ECO:0000256" key="19">
    <source>
        <dbReference type="ARBA" id="ARBA00048921"/>
    </source>
</evidence>
<evidence type="ECO:0000256" key="14">
    <source>
        <dbReference type="ARBA" id="ARBA00048170"/>
    </source>
</evidence>
<dbReference type="VEuPathDB" id="VectorBase:RPRC005191"/>
<comment type="catalytic activity">
    <reaction evidence="14">
        <text>resolvin D1 + NAD(+) = 17-oxoresolvin D1 + NADH + H(+)</text>
        <dbReference type="Rhea" id="RHEA:50128"/>
        <dbReference type="ChEBI" id="CHEBI:15378"/>
        <dbReference type="ChEBI" id="CHEBI:57540"/>
        <dbReference type="ChEBI" id="CHEBI:57945"/>
        <dbReference type="ChEBI" id="CHEBI:132079"/>
        <dbReference type="ChEBI" id="CHEBI:132081"/>
    </reaction>
    <physiologicalReaction direction="left-to-right" evidence="14">
        <dbReference type="Rhea" id="RHEA:50129"/>
    </physiologicalReaction>
</comment>
<evidence type="ECO:0000256" key="13">
    <source>
        <dbReference type="ARBA" id="ARBA00048144"/>
    </source>
</evidence>
<comment type="catalytic activity">
    <reaction evidence="20">
        <text>(15S)-hydroxy-(5Z,8Z,11Z,13E)-eicosatetraenoate + NAD(+) = 15-oxo-(5Z,8Z,11Z,13E)-eicosatetraenoate + NADH + H(+)</text>
        <dbReference type="Rhea" id="RHEA:23260"/>
        <dbReference type="ChEBI" id="CHEBI:15378"/>
        <dbReference type="ChEBI" id="CHEBI:57409"/>
        <dbReference type="ChEBI" id="CHEBI:57410"/>
        <dbReference type="ChEBI" id="CHEBI:57540"/>
        <dbReference type="ChEBI" id="CHEBI:57945"/>
        <dbReference type="EC" id="1.1.1.232"/>
    </reaction>
    <physiologicalReaction direction="left-to-right" evidence="20">
        <dbReference type="Rhea" id="RHEA:23261"/>
    </physiologicalReaction>
</comment>
<evidence type="ECO:0000313" key="23">
    <source>
        <dbReference type="EMBL" id="JAA76142.1"/>
    </source>
</evidence>
<comment type="catalytic activity">
    <reaction evidence="16">
        <text>lipoxin A4 + NAD(+) = 15-oxo-(5S,6R)-dihydroxy-(7E,9E,11Z,13E)-eicosatetraenoate + NADH + H(+)</text>
        <dbReference type="Rhea" id="RHEA:41572"/>
        <dbReference type="ChEBI" id="CHEBI:15378"/>
        <dbReference type="ChEBI" id="CHEBI:57540"/>
        <dbReference type="ChEBI" id="CHEBI:57945"/>
        <dbReference type="ChEBI" id="CHEBI:67026"/>
        <dbReference type="ChEBI" id="CHEBI:78311"/>
    </reaction>
    <physiologicalReaction direction="left-to-right" evidence="16">
        <dbReference type="Rhea" id="RHEA:41573"/>
    </physiologicalReaction>
</comment>
<evidence type="ECO:0000256" key="18">
    <source>
        <dbReference type="ARBA" id="ARBA00048739"/>
    </source>
</evidence>
<comment type="catalytic activity">
    <reaction evidence="17">
        <text>prostaglandin A1 + NAD(+) = 15-oxo-prostaglandin A1 + NADH + H(+)</text>
        <dbReference type="Rhea" id="RHEA:41263"/>
        <dbReference type="ChEBI" id="CHEBI:15378"/>
        <dbReference type="ChEBI" id="CHEBI:57398"/>
        <dbReference type="ChEBI" id="CHEBI:57540"/>
        <dbReference type="ChEBI" id="CHEBI:57945"/>
        <dbReference type="ChEBI" id="CHEBI:85072"/>
    </reaction>
    <physiologicalReaction direction="left-to-right" evidence="17">
        <dbReference type="Rhea" id="RHEA:41264"/>
    </physiologicalReaction>
</comment>
<dbReference type="HOGENOM" id="CLU_010194_2_16_1"/>
<dbReference type="RefSeq" id="XP_073975655.1">
    <property type="nucleotide sequence ID" value="XM_074119554.1"/>
</dbReference>
<dbReference type="GO" id="GO:0016404">
    <property type="term" value="F:15-hydroxyprostaglandin dehydrogenase (NAD+) activity"/>
    <property type="evidence" value="ECO:0007669"/>
    <property type="project" value="UniProtKB-EC"/>
</dbReference>
<dbReference type="GeneID" id="141449776"/>
<reference evidence="25" key="2">
    <citation type="submission" date="2015-04" db="EMBL/GenBank/DDBJ databases">
        <authorList>
            <person name="Wilson R.K."/>
            <person name="Warren W."/>
            <person name="Dotson E."/>
            <person name="Oliveira P.L."/>
        </authorList>
    </citation>
    <scope>NUCLEOTIDE SEQUENCE</scope>
</reference>
<proteinExistence type="evidence at transcript level"/>
<dbReference type="GO" id="GO:0005737">
    <property type="term" value="C:cytoplasm"/>
    <property type="evidence" value="ECO:0007669"/>
    <property type="project" value="TreeGrafter"/>
</dbReference>
<dbReference type="EMBL" id="GAHY01001368">
    <property type="protein sequence ID" value="JAA76142.1"/>
    <property type="molecule type" value="mRNA"/>
</dbReference>
<dbReference type="RefSeq" id="XP_073975656.1">
    <property type="nucleotide sequence ID" value="XM_074119555.1"/>
</dbReference>
<dbReference type="InterPro" id="IPR036291">
    <property type="entry name" value="NAD(P)-bd_dom_sf"/>
</dbReference>
<evidence type="ECO:0000256" key="20">
    <source>
        <dbReference type="ARBA" id="ARBA00049151"/>
    </source>
</evidence>
<evidence type="ECO:0000256" key="15">
    <source>
        <dbReference type="ARBA" id="ARBA00048393"/>
    </source>
</evidence>
<dbReference type="EMBL" id="ACPB03004191">
    <property type="status" value="NOT_ANNOTATED_CDS"/>
    <property type="molecule type" value="Genomic_DNA"/>
</dbReference>
<protein>
    <recommendedName>
        <fullName evidence="5">15-hydroxyprostaglandin dehydrogenase [NAD(+)]</fullName>
        <ecNumber evidence="3">1.1.1.141</ecNumber>
        <ecNumber evidence="4">1.1.1.232</ecNumber>
    </recommendedName>
    <alternativeName>
        <fullName evidence="7">Eicosanoid/docosanoid dehydrogenase [NAD(+)]</fullName>
    </alternativeName>
    <alternativeName>
        <fullName evidence="6">Prostaglandin dehydrogenase 1</fullName>
    </alternativeName>
</protein>
<dbReference type="FunFam" id="3.40.50.720:FF:000149">
    <property type="entry name" value="15-hydroxyprostaglandin dehydrogenase [NAD(+)]"/>
    <property type="match status" value="1"/>
</dbReference>
<dbReference type="eggNOG" id="KOG4169">
    <property type="taxonomic scope" value="Eukaryota"/>
</dbReference>
<comment type="catalytic activity">
    <reaction evidence="13">
        <text>(11R)-hydroxy-(5Z,8Z,12E,14Z)-eicosatetraenoate + NAD(+) = 11-oxo-(5Z,8Z,12E,14Z)-eicosatetraenoate + NADH + H(+)</text>
        <dbReference type="Rhea" id="RHEA:48640"/>
        <dbReference type="ChEBI" id="CHEBI:15378"/>
        <dbReference type="ChEBI" id="CHEBI:57540"/>
        <dbReference type="ChEBI" id="CHEBI:57945"/>
        <dbReference type="ChEBI" id="CHEBI:78836"/>
        <dbReference type="ChEBI" id="CHEBI:90697"/>
    </reaction>
    <physiologicalReaction direction="left-to-right" evidence="13">
        <dbReference type="Rhea" id="RHEA:48641"/>
    </physiologicalReaction>
</comment>
<reference evidence="23" key="1">
    <citation type="submission" date="2013-04" db="EMBL/GenBank/DDBJ databases">
        <title>An insight into the transcriptome of the digestive tract of the blood sucking bug, Rhodnius prolixus.</title>
        <authorList>
            <person name="Ribeiro J.M.C."/>
            <person name="Genta F.A."/>
            <person name="Sorgine M.H.F."/>
            <person name="Paiva-Silva G.O."/>
            <person name="Majerowicz D."/>
            <person name="Medeiros M."/>
            <person name="Koerich L."/>
            <person name="Terra W.R."/>
            <person name="Ferreira C."/>
            <person name="Pimentel A.C."/>
            <person name="Bisch P.M."/>
            <person name="Diniz M.M.P."/>
            <person name="Nascimento R."/>
            <person name="Salmon D."/>
            <person name="Silber A.M."/>
            <person name="Alves M."/>
            <person name="Oliveira M.F."/>
            <person name="Gondim K.C."/>
            <person name="Silva Neto M.A.C."/>
            <person name="Atella G.C."/>
            <person name="Araujo H."/>
            <person name="Dias F.S."/>
            <person name="Polycarpo C.R."/>
            <person name="Fampa P."/>
            <person name="Melo A.C."/>
            <person name="Tanaka A.S."/>
            <person name="Balczun C."/>
            <person name="Oliveira J.H.M."/>
            <person name="Goncalves R."/>
            <person name="Lazoski C."/>
            <person name="Pereira M.A."/>
            <person name="Rivera-Pomar R."/>
            <person name="Diambra L."/>
            <person name="Schaub G.A."/>
            <person name="Garcia E.S."/>
            <person name="Azambuja P."/>
            <person name="Braz G.R.C."/>
            <person name="Oliveira P.L."/>
        </authorList>
    </citation>
    <scope>NUCLEOTIDE SEQUENCE</scope>
</reference>
<accession>R4FLI9</accession>
<reference evidence="24" key="3">
    <citation type="submission" date="2015-05" db="UniProtKB">
        <authorList>
            <consortium name="EnsemblMetazoa"/>
        </authorList>
    </citation>
    <scope>IDENTIFICATION</scope>
</reference>
<dbReference type="Pfam" id="PF00106">
    <property type="entry name" value="adh_short"/>
    <property type="match status" value="1"/>
</dbReference>
<keyword evidence="2" id="KW-0560">Oxidoreductase</keyword>
<evidence type="ECO:0000256" key="21">
    <source>
        <dbReference type="ARBA" id="ARBA00049188"/>
    </source>
</evidence>